<feature type="compositionally biased region" description="Polar residues" evidence="1">
    <location>
        <begin position="23"/>
        <end position="33"/>
    </location>
</feature>
<dbReference type="EMBL" id="JOKM01000102">
    <property type="protein sequence ID" value="KGB21212.1"/>
    <property type="molecule type" value="Genomic_DNA"/>
</dbReference>
<dbReference type="AlphaFoldDB" id="A0A094YIP6"/>
<organism evidence="2 3">
    <name type="scientific">Acetobacter tropicalis</name>
    <dbReference type="NCBI Taxonomy" id="104102"/>
    <lineage>
        <taxon>Bacteria</taxon>
        <taxon>Pseudomonadati</taxon>
        <taxon>Pseudomonadota</taxon>
        <taxon>Alphaproteobacteria</taxon>
        <taxon>Acetobacterales</taxon>
        <taxon>Acetobacteraceae</taxon>
        <taxon>Acetobacter</taxon>
    </lineage>
</organism>
<reference evidence="2 3" key="1">
    <citation type="submission" date="2014-06" db="EMBL/GenBank/DDBJ databases">
        <title>Functional and comparative genomic analyses of the Drosophila gut microbiota identify candidate symbiosis factors.</title>
        <authorList>
            <person name="Newell P.D."/>
            <person name="Chaston J.M."/>
            <person name="Douglas A.E."/>
        </authorList>
    </citation>
    <scope>NUCLEOTIDE SEQUENCE [LARGE SCALE GENOMIC DNA]</scope>
    <source>
        <strain evidence="2 3">DmCS_006</strain>
    </source>
</reference>
<dbReference type="STRING" id="104102.AtDm6_2848"/>
<name>A0A094YIP6_9PROT</name>
<comment type="caution">
    <text evidence="2">The sequence shown here is derived from an EMBL/GenBank/DDBJ whole genome shotgun (WGS) entry which is preliminary data.</text>
</comment>
<keyword evidence="3" id="KW-1185">Reference proteome</keyword>
<accession>A0A094YIP6</accession>
<dbReference type="Proteomes" id="UP000029448">
    <property type="component" value="Unassembled WGS sequence"/>
</dbReference>
<protein>
    <submittedName>
        <fullName evidence="2">Uncharacterized protein</fullName>
    </submittedName>
</protein>
<gene>
    <name evidence="2" type="ORF">AtDm6_2848</name>
</gene>
<sequence>MFYWVLNNADEIAPSTLSAQKKYSAHSNPQNGDVQLFKHSHSM</sequence>
<evidence type="ECO:0000313" key="3">
    <source>
        <dbReference type="Proteomes" id="UP000029448"/>
    </source>
</evidence>
<evidence type="ECO:0000313" key="2">
    <source>
        <dbReference type="EMBL" id="KGB21212.1"/>
    </source>
</evidence>
<proteinExistence type="predicted"/>
<evidence type="ECO:0000256" key="1">
    <source>
        <dbReference type="SAM" id="MobiDB-lite"/>
    </source>
</evidence>
<dbReference type="PATRIC" id="fig|104102.7.peg.2814"/>
<feature type="region of interest" description="Disordered" evidence="1">
    <location>
        <begin position="23"/>
        <end position="43"/>
    </location>
</feature>